<dbReference type="InterPro" id="IPR017750">
    <property type="entry name" value="ATPase_T1SS"/>
</dbReference>
<evidence type="ECO:0000259" key="10">
    <source>
        <dbReference type="PROSITE" id="PS50929"/>
    </source>
</evidence>
<gene>
    <name evidence="12" type="ORF">GR702_15940</name>
</gene>
<feature type="transmembrane region" description="Helical" evidence="8">
    <location>
        <begin position="164"/>
        <end position="186"/>
    </location>
</feature>
<comment type="subcellular location">
    <subcellularLocation>
        <location evidence="1">Cell membrane</location>
        <topology evidence="1">Multi-pass membrane protein</topology>
    </subcellularLocation>
</comment>
<keyword evidence="6 8" id="KW-1133">Transmembrane helix</keyword>
<feature type="domain" description="ABC transmembrane type-1" evidence="10">
    <location>
        <begin position="164"/>
        <end position="442"/>
    </location>
</feature>
<sequence>MEHPDLADTTGRDPLREGLVLLAGLLGRRTSSSELGDGLPLNKGRLPIEMVPRALRRLEIAAQVRRSDLDIPAYLLPALLVLDDGECVVLSGIEDDAAVLRLPMADGGVQKMPMAELASIHSGLTIFAKARFRSEERAGMLAATTGKHWFFGALGRYRNAYLEVALGAMMANLLAIATALFAMQVYDRVVPNAAFDTLWLLASGVVLAIVFEALLRHMRGHLLDTMGKSLDLTLSTQLFARVLQTRLSARPASLGAFTSQIREFEGVREFFTSSTAALASDLPFTLIFLSVIALIGGWIVVVPVAAILLMVLPSLVMQRRLAELSRRNLQEGAVKNSILIEAVENLEAIKAGRGEGRAMMLWEGLTAQLAETAKRSHSLSSSLTYGAAMVQQLCYVGVVAFGVFRISDGAMTVGALVACSLLAARAIAPMGQAAAILARWQHTRVALEGLDQLMAAPVERPENRVFVRTDRIRGAFEVSNLVLRYTDEGPAVVNVGALSIRPGEKVAILGGNGAGKSTFLRLLSGLGDATSGTVVVDGMNIAQIDPSDRRAAIGFLPQDVSLMHGTLRENLNLEGRAISDEDMFAALDDVGLGRFVRANPRGLDMPLLGSRSLSGGQRQAVGLARVILQDPPVVLLDEPTASFDQAAEEHVVARLKQWLGDRTLVVTTHKRTMLSLVQRIVVMRDGAVVMDGPVDGIVAGNQVKVPAMAPSSAPDPEKPIAMGGL</sequence>
<dbReference type="Gene3D" id="3.90.70.10">
    <property type="entry name" value="Cysteine proteinases"/>
    <property type="match status" value="1"/>
</dbReference>
<dbReference type="Pfam" id="PF00005">
    <property type="entry name" value="ABC_tran"/>
    <property type="match status" value="1"/>
</dbReference>
<dbReference type="PANTHER" id="PTHR43394:SF1">
    <property type="entry name" value="ATP-BINDING CASSETTE SUB-FAMILY B MEMBER 10, MITOCHONDRIAL"/>
    <property type="match status" value="1"/>
</dbReference>
<feature type="transmembrane region" description="Helical" evidence="8">
    <location>
        <begin position="198"/>
        <end position="215"/>
    </location>
</feature>
<dbReference type="PANTHER" id="PTHR43394">
    <property type="entry name" value="ATP-DEPENDENT PERMEASE MDL1, MITOCHONDRIAL"/>
    <property type="match status" value="1"/>
</dbReference>
<feature type="domain" description="ABC transporter" evidence="9">
    <location>
        <begin position="476"/>
        <end position="710"/>
    </location>
</feature>
<keyword evidence="5" id="KW-0067">ATP-binding</keyword>
<keyword evidence="4" id="KW-0378">Hydrolase</keyword>
<comment type="caution">
    <text evidence="12">The sequence shown here is derived from an EMBL/GenBank/DDBJ whole genome shotgun (WGS) entry which is preliminary data.</text>
</comment>
<evidence type="ECO:0000256" key="4">
    <source>
        <dbReference type="ARBA" id="ARBA00022801"/>
    </source>
</evidence>
<evidence type="ECO:0000256" key="5">
    <source>
        <dbReference type="ARBA" id="ARBA00022840"/>
    </source>
</evidence>
<dbReference type="InterPro" id="IPR039421">
    <property type="entry name" value="Type_1_exporter"/>
</dbReference>
<keyword evidence="2 8" id="KW-0812">Transmembrane</keyword>
<dbReference type="GO" id="GO:0008233">
    <property type="term" value="F:peptidase activity"/>
    <property type="evidence" value="ECO:0007669"/>
    <property type="project" value="InterPro"/>
</dbReference>
<dbReference type="Pfam" id="PF00664">
    <property type="entry name" value="ABC_membrane"/>
    <property type="match status" value="1"/>
</dbReference>
<dbReference type="PROSITE" id="PS50929">
    <property type="entry name" value="ABC_TM1F"/>
    <property type="match status" value="1"/>
</dbReference>
<dbReference type="PROSITE" id="PS50990">
    <property type="entry name" value="PEPTIDASE_C39"/>
    <property type="match status" value="1"/>
</dbReference>
<dbReference type="InterPro" id="IPR003439">
    <property type="entry name" value="ABC_transporter-like_ATP-bd"/>
</dbReference>
<evidence type="ECO:0000259" key="9">
    <source>
        <dbReference type="PROSITE" id="PS50893"/>
    </source>
</evidence>
<evidence type="ECO:0000259" key="11">
    <source>
        <dbReference type="PROSITE" id="PS50990"/>
    </source>
</evidence>
<accession>A0A7X4GJ76</accession>
<evidence type="ECO:0000256" key="3">
    <source>
        <dbReference type="ARBA" id="ARBA00022741"/>
    </source>
</evidence>
<keyword evidence="13" id="KW-1185">Reference proteome</keyword>
<dbReference type="InterPro" id="IPR011527">
    <property type="entry name" value="ABC1_TM_dom"/>
</dbReference>
<dbReference type="AlphaFoldDB" id="A0A7X4GJ76"/>
<organism evidence="12 13">
    <name type="scientific">Novosphingobium silvae</name>
    <dbReference type="NCBI Taxonomy" id="2692619"/>
    <lineage>
        <taxon>Bacteria</taxon>
        <taxon>Pseudomonadati</taxon>
        <taxon>Pseudomonadota</taxon>
        <taxon>Alphaproteobacteria</taxon>
        <taxon>Sphingomonadales</taxon>
        <taxon>Sphingomonadaceae</taxon>
        <taxon>Novosphingobium</taxon>
    </lineage>
</organism>
<dbReference type="SMART" id="SM00382">
    <property type="entry name" value="AAA"/>
    <property type="match status" value="1"/>
</dbReference>
<dbReference type="SUPFAM" id="SSF90123">
    <property type="entry name" value="ABC transporter transmembrane region"/>
    <property type="match status" value="1"/>
</dbReference>
<dbReference type="GO" id="GO:0005886">
    <property type="term" value="C:plasma membrane"/>
    <property type="evidence" value="ECO:0007669"/>
    <property type="project" value="UniProtKB-SubCell"/>
</dbReference>
<dbReference type="InterPro" id="IPR017871">
    <property type="entry name" value="ABC_transporter-like_CS"/>
</dbReference>
<dbReference type="GO" id="GO:0015421">
    <property type="term" value="F:ABC-type oligopeptide transporter activity"/>
    <property type="evidence" value="ECO:0007669"/>
    <property type="project" value="TreeGrafter"/>
</dbReference>
<evidence type="ECO:0000256" key="6">
    <source>
        <dbReference type="ARBA" id="ARBA00022989"/>
    </source>
</evidence>
<evidence type="ECO:0000313" key="12">
    <source>
        <dbReference type="EMBL" id="MYL99259.1"/>
    </source>
</evidence>
<dbReference type="Gene3D" id="3.40.50.300">
    <property type="entry name" value="P-loop containing nucleotide triphosphate hydrolases"/>
    <property type="match status" value="1"/>
</dbReference>
<dbReference type="GO" id="GO:0016887">
    <property type="term" value="F:ATP hydrolysis activity"/>
    <property type="evidence" value="ECO:0007669"/>
    <property type="project" value="InterPro"/>
</dbReference>
<dbReference type="SUPFAM" id="SSF52540">
    <property type="entry name" value="P-loop containing nucleoside triphosphate hydrolases"/>
    <property type="match status" value="1"/>
</dbReference>
<name>A0A7X4GJ76_9SPHN</name>
<dbReference type="PROSITE" id="PS50893">
    <property type="entry name" value="ABC_TRANSPORTER_2"/>
    <property type="match status" value="1"/>
</dbReference>
<dbReference type="InterPro" id="IPR005074">
    <property type="entry name" value="Peptidase_C39"/>
</dbReference>
<proteinExistence type="predicted"/>
<dbReference type="Proteomes" id="UP000465810">
    <property type="component" value="Unassembled WGS sequence"/>
</dbReference>
<evidence type="ECO:0000256" key="2">
    <source>
        <dbReference type="ARBA" id="ARBA00022692"/>
    </source>
</evidence>
<keyword evidence="7 8" id="KW-0472">Membrane</keyword>
<dbReference type="InterPro" id="IPR036640">
    <property type="entry name" value="ABC1_TM_sf"/>
</dbReference>
<dbReference type="EMBL" id="WVTD01000013">
    <property type="protein sequence ID" value="MYL99259.1"/>
    <property type="molecule type" value="Genomic_DNA"/>
</dbReference>
<dbReference type="Gene3D" id="1.20.1560.10">
    <property type="entry name" value="ABC transporter type 1, transmembrane domain"/>
    <property type="match status" value="1"/>
</dbReference>
<dbReference type="InterPro" id="IPR027417">
    <property type="entry name" value="P-loop_NTPase"/>
</dbReference>
<reference evidence="12 13" key="1">
    <citation type="submission" date="2019-12" db="EMBL/GenBank/DDBJ databases">
        <authorList>
            <person name="Feng G."/>
            <person name="Zhu H."/>
        </authorList>
    </citation>
    <scope>NUCLEOTIDE SEQUENCE [LARGE SCALE GENOMIC DNA]</scope>
    <source>
        <strain evidence="12 13">FGD1</strain>
    </source>
</reference>
<feature type="domain" description="Peptidase C39" evidence="11">
    <location>
        <begin position="8"/>
        <end position="128"/>
    </location>
</feature>
<dbReference type="CDD" id="cd18587">
    <property type="entry name" value="ABC_6TM_LapB_like"/>
    <property type="match status" value="1"/>
</dbReference>
<evidence type="ECO:0000256" key="8">
    <source>
        <dbReference type="SAM" id="Phobius"/>
    </source>
</evidence>
<dbReference type="PROSITE" id="PS00211">
    <property type="entry name" value="ABC_TRANSPORTER_1"/>
    <property type="match status" value="1"/>
</dbReference>
<evidence type="ECO:0000256" key="7">
    <source>
        <dbReference type="ARBA" id="ARBA00023136"/>
    </source>
</evidence>
<keyword evidence="3" id="KW-0547">Nucleotide-binding</keyword>
<evidence type="ECO:0000256" key="1">
    <source>
        <dbReference type="ARBA" id="ARBA00004651"/>
    </source>
</evidence>
<dbReference type="GO" id="GO:0005524">
    <property type="term" value="F:ATP binding"/>
    <property type="evidence" value="ECO:0007669"/>
    <property type="project" value="UniProtKB-KW"/>
</dbReference>
<protein>
    <submittedName>
        <fullName evidence="12">Type I secretion system permease/ATPase</fullName>
    </submittedName>
</protein>
<dbReference type="RefSeq" id="WP_160986764.1">
    <property type="nucleotide sequence ID" value="NZ_WVTD01000013.1"/>
</dbReference>
<evidence type="ECO:0000313" key="13">
    <source>
        <dbReference type="Proteomes" id="UP000465810"/>
    </source>
</evidence>
<dbReference type="GO" id="GO:0006508">
    <property type="term" value="P:proteolysis"/>
    <property type="evidence" value="ECO:0007669"/>
    <property type="project" value="InterPro"/>
</dbReference>
<dbReference type="NCBIfam" id="TIGR03375">
    <property type="entry name" value="type_I_sec_LssB"/>
    <property type="match status" value="1"/>
</dbReference>
<dbReference type="InterPro" id="IPR003593">
    <property type="entry name" value="AAA+_ATPase"/>
</dbReference>